<name>A0A2C6U416_9STAP</name>
<evidence type="ECO:0000313" key="9">
    <source>
        <dbReference type="EMBL" id="UQW81692.1"/>
    </source>
</evidence>
<dbReference type="EMBL" id="MRZN01000029">
    <property type="protein sequence ID" value="PHK48622.1"/>
    <property type="molecule type" value="Genomic_DNA"/>
</dbReference>
<dbReference type="GO" id="GO:0005576">
    <property type="term" value="C:extracellular region"/>
    <property type="evidence" value="ECO:0007669"/>
    <property type="project" value="UniProtKB-SubCell"/>
</dbReference>
<sequence length="43" mass="4391">MAGIVEAIGNAVNAGIAHDWATMGVSIADVLAKGVDFILGFFK</sequence>
<dbReference type="Proteomes" id="UP001056588">
    <property type="component" value="Chromosome"/>
</dbReference>
<comment type="subcellular location">
    <subcellularLocation>
        <location evidence="1">Secreted</location>
    </subcellularLocation>
</comment>
<evidence type="ECO:0000313" key="8">
    <source>
        <dbReference type="EMBL" id="PHK48622.1"/>
    </source>
</evidence>
<dbReference type="GO" id="GO:0031640">
    <property type="term" value="P:killing of cells of another organism"/>
    <property type="evidence" value="ECO:0007669"/>
    <property type="project" value="UniProtKB-KW"/>
</dbReference>
<dbReference type="OrthoDB" id="2397642at2"/>
<protein>
    <submittedName>
        <fullName evidence="9">Beta-class phenol-soluble modulin</fullName>
    </submittedName>
    <submittedName>
        <fullName evidence="8">Hemolysin activation protein</fullName>
    </submittedName>
</protein>
<dbReference type="AlphaFoldDB" id="A0A2C6U416"/>
<evidence type="ECO:0000256" key="5">
    <source>
        <dbReference type="ARBA" id="ARBA00022735"/>
    </source>
</evidence>
<proteinExistence type="inferred from homology"/>
<evidence type="ECO:0000256" key="7">
    <source>
        <dbReference type="ARBA" id="ARBA00023026"/>
    </source>
</evidence>
<dbReference type="InterPro" id="IPR008846">
    <property type="entry name" value="PSMbeta"/>
</dbReference>
<comment type="similarity">
    <text evidence="2">Belongs to the staphylococcal hemolytic protein family.</text>
</comment>
<dbReference type="GO" id="GO:0090729">
    <property type="term" value="F:toxin activity"/>
    <property type="evidence" value="ECO:0007669"/>
    <property type="project" value="UniProtKB-KW"/>
</dbReference>
<evidence type="ECO:0000256" key="6">
    <source>
        <dbReference type="ARBA" id="ARBA00022852"/>
    </source>
</evidence>
<evidence type="ECO:0000256" key="1">
    <source>
        <dbReference type="ARBA" id="ARBA00004613"/>
    </source>
</evidence>
<evidence type="ECO:0000256" key="2">
    <source>
        <dbReference type="ARBA" id="ARBA00006367"/>
    </source>
</evidence>
<reference evidence="10" key="2">
    <citation type="submission" date="2017-10" db="EMBL/GenBank/DDBJ databases">
        <title>Staphylococcus edaphicus sp. nov., isolated in Antarctica, harbouring mecC gene and genomic islands essential in adaptation to extreme environment.</title>
        <authorList>
            <person name="Pantucek R."/>
            <person name="Sedlacek I."/>
            <person name="Indrakova A."/>
            <person name="Vrbovska V."/>
            <person name="Maslanova I."/>
            <person name="Kovarovic V."/>
            <person name="Svec P."/>
            <person name="Kralova S."/>
            <person name="Kristofova L."/>
            <person name="Keklakova J."/>
            <person name="Petras P."/>
            <person name="Doskar J."/>
        </authorList>
    </citation>
    <scope>NUCLEOTIDE SEQUENCE [LARGE SCALE GENOMIC DNA]</scope>
    <source>
        <strain evidence="10">CCM 5085</strain>
    </source>
</reference>
<keyword evidence="7" id="KW-0843">Virulence</keyword>
<keyword evidence="3" id="KW-0964">Secreted</keyword>
<reference evidence="9" key="4">
    <citation type="submission" date="2022-03" db="EMBL/GenBank/DDBJ databases">
        <title>Complete Genome Sequence of Staphylococcus edaphicus strain CCM 8731.</title>
        <authorList>
            <person name="Rimmer C.O."/>
            <person name="Thomas J.C."/>
        </authorList>
    </citation>
    <scope>NUCLEOTIDE SEQUENCE</scope>
    <source>
        <strain evidence="9">CCM 8731</strain>
    </source>
</reference>
<accession>A0A2C6U416</accession>
<evidence type="ECO:0000313" key="11">
    <source>
        <dbReference type="Proteomes" id="UP001056588"/>
    </source>
</evidence>
<gene>
    <name evidence="8" type="ORF">BTJ66_12620</name>
    <name evidence="9" type="ORF">MNY58_00835</name>
</gene>
<reference evidence="8" key="3">
    <citation type="submission" date="2017-10" db="EMBL/GenBank/DDBJ databases">
        <authorList>
            <person name="Vrbovska V."/>
            <person name="Kovarovic V."/>
            <person name="Indrakova A."/>
        </authorList>
    </citation>
    <scope>NUCLEOTIDE SEQUENCE</scope>
    <source>
        <strain evidence="8">CCM 8730</strain>
    </source>
</reference>
<organism evidence="8 10">
    <name type="scientific">Staphylococcus edaphicus</name>
    <dbReference type="NCBI Taxonomy" id="1955013"/>
    <lineage>
        <taxon>Bacteria</taxon>
        <taxon>Bacillati</taxon>
        <taxon>Bacillota</taxon>
        <taxon>Bacilli</taxon>
        <taxon>Bacillales</taxon>
        <taxon>Staphylococcaceae</taxon>
        <taxon>Staphylococcus</taxon>
    </lineage>
</organism>
<dbReference type="Proteomes" id="UP000223828">
    <property type="component" value="Unassembled WGS sequence"/>
</dbReference>
<evidence type="ECO:0000256" key="4">
    <source>
        <dbReference type="ARBA" id="ARBA00022656"/>
    </source>
</evidence>
<evidence type="ECO:0000313" key="10">
    <source>
        <dbReference type="Proteomes" id="UP000223828"/>
    </source>
</evidence>
<keyword evidence="4" id="KW-0800">Toxin</keyword>
<keyword evidence="5" id="KW-0354">Hemolysis</keyword>
<keyword evidence="6" id="KW-0204">Cytolysis</keyword>
<evidence type="ECO:0000256" key="3">
    <source>
        <dbReference type="ARBA" id="ARBA00022525"/>
    </source>
</evidence>
<dbReference type="RefSeq" id="WP_099091298.1">
    <property type="nucleotide sequence ID" value="NZ_CP093217.1"/>
</dbReference>
<reference evidence="8" key="1">
    <citation type="journal article" date="2017" name="Appl. Environ. Microbiol.">
        <title>Staphylococcus edaphicus sp. nov., isolated in Antarctica, harbours mecC gene and genomic islands with suspected role in adaptation to extreme environment.</title>
        <authorList>
            <person name="Pantucek R."/>
            <person name="Sedlacek I."/>
            <person name="Indrakova A."/>
            <person name="Vrbovska V."/>
            <person name="Maslanova I."/>
            <person name="Kovarovic V."/>
            <person name="Svec P."/>
            <person name="Kralova S."/>
            <person name="Kristofova L."/>
            <person name="Keklakova J."/>
            <person name="Petras P."/>
            <person name="Doskar J."/>
        </authorList>
    </citation>
    <scope>NUCLEOTIDE SEQUENCE</scope>
    <source>
        <strain evidence="8">CCM 8730</strain>
    </source>
</reference>
<keyword evidence="11" id="KW-1185">Reference proteome</keyword>
<dbReference type="EMBL" id="CP093217">
    <property type="protein sequence ID" value="UQW81692.1"/>
    <property type="molecule type" value="Genomic_DNA"/>
</dbReference>
<dbReference type="Pfam" id="PF05480">
    <property type="entry name" value="PSMbeta"/>
    <property type="match status" value="1"/>
</dbReference>